<dbReference type="AlphaFoldDB" id="A0A6G7YMT0"/>
<dbReference type="KEGG" id="spii:G7077_02980"/>
<organism evidence="2 3">
    <name type="scientific">Sphingomonas piscis</name>
    <dbReference type="NCBI Taxonomy" id="2714943"/>
    <lineage>
        <taxon>Bacteria</taxon>
        <taxon>Pseudomonadati</taxon>
        <taxon>Pseudomonadota</taxon>
        <taxon>Alphaproteobacteria</taxon>
        <taxon>Sphingomonadales</taxon>
        <taxon>Sphingomonadaceae</taxon>
        <taxon>Sphingomonas</taxon>
    </lineage>
</organism>
<gene>
    <name evidence="2" type="ORF">G7077_02980</name>
</gene>
<protein>
    <submittedName>
        <fullName evidence="2">Uncharacterized protein</fullName>
    </submittedName>
</protein>
<evidence type="ECO:0000313" key="2">
    <source>
        <dbReference type="EMBL" id="QIK78026.1"/>
    </source>
</evidence>
<keyword evidence="3" id="KW-1185">Reference proteome</keyword>
<evidence type="ECO:0000313" key="3">
    <source>
        <dbReference type="Proteomes" id="UP000503222"/>
    </source>
</evidence>
<feature type="region of interest" description="Disordered" evidence="1">
    <location>
        <begin position="63"/>
        <end position="87"/>
    </location>
</feature>
<name>A0A6G7YMT0_9SPHN</name>
<evidence type="ECO:0000256" key="1">
    <source>
        <dbReference type="SAM" id="MobiDB-lite"/>
    </source>
</evidence>
<dbReference type="Proteomes" id="UP000503222">
    <property type="component" value="Chromosome"/>
</dbReference>
<accession>A0A6G7YMT0</accession>
<dbReference type="EMBL" id="CP049869">
    <property type="protein sequence ID" value="QIK78026.1"/>
    <property type="molecule type" value="Genomic_DNA"/>
</dbReference>
<proteinExistence type="predicted"/>
<dbReference type="RefSeq" id="WP_166410420.1">
    <property type="nucleotide sequence ID" value="NZ_CP049869.1"/>
</dbReference>
<reference evidence="2 3" key="1">
    <citation type="submission" date="2020-03" db="EMBL/GenBank/DDBJ databases">
        <title>Sphingomonas sp. nov., isolated from fish.</title>
        <authorList>
            <person name="Hyun D.-W."/>
            <person name="Bae J.-W."/>
        </authorList>
    </citation>
    <scope>NUCLEOTIDE SEQUENCE [LARGE SCALE GENOMIC DNA]</scope>
    <source>
        <strain evidence="2 3">HDW15B</strain>
    </source>
</reference>
<sequence>MPMSFCLQLTGAVMRSVKFYHEQARQERAKSASTDDEVARTMHLRLAQVYEQMAYETEIQLEQKRQERASDSANQPWSKGGKDQLES</sequence>